<dbReference type="GO" id="GO:0003677">
    <property type="term" value="F:DNA binding"/>
    <property type="evidence" value="ECO:0007669"/>
    <property type="project" value="UniProtKB-UniRule"/>
</dbReference>
<dbReference type="SUPFAM" id="SSF46785">
    <property type="entry name" value="Winged helix' DNA-binding domain"/>
    <property type="match status" value="1"/>
</dbReference>
<keyword evidence="1 2" id="KW-0436">Ligase</keyword>
<dbReference type="NCBIfam" id="TIGR00121">
    <property type="entry name" value="birA_ligase"/>
    <property type="match status" value="1"/>
</dbReference>
<name>E1QG73_DESB2</name>
<dbReference type="SUPFAM" id="SSF55681">
    <property type="entry name" value="Class II aaRS and biotin synthetases"/>
    <property type="match status" value="1"/>
</dbReference>
<dbReference type="InterPro" id="IPR004143">
    <property type="entry name" value="BPL_LPL_catalytic"/>
</dbReference>
<dbReference type="Gene3D" id="3.30.930.10">
    <property type="entry name" value="Bira Bifunctional Protein, Domain 2"/>
    <property type="match status" value="1"/>
</dbReference>
<dbReference type="HAMAP" id="MF_00978">
    <property type="entry name" value="Bifunct_BirA"/>
    <property type="match status" value="1"/>
</dbReference>
<protein>
    <recommendedName>
        <fullName evidence="2">Bifunctional ligase/repressor BirA</fullName>
    </recommendedName>
    <alternativeName>
        <fullName evidence="2">Biotin--[acetyl-CoA-carboxylase] ligase</fullName>
        <ecNumber evidence="2">6.3.4.15</ecNumber>
    </alternativeName>
    <alternativeName>
        <fullName evidence="2">Biotin--protein ligase</fullName>
    </alternativeName>
    <alternativeName>
        <fullName evidence="2">Biotin-[acetyl-CoA carboxylase] synthetase</fullName>
    </alternativeName>
</protein>
<evidence type="ECO:0000313" key="4">
    <source>
        <dbReference type="EMBL" id="ADK83585.1"/>
    </source>
</evidence>
<reference evidence="4 5" key="1">
    <citation type="journal article" date="2010" name="Stand. Genomic Sci.">
        <title>Complete genome sequence of Desulfarculus baarsii type strain (2st14).</title>
        <authorList>
            <person name="Sun H."/>
            <person name="Spring S."/>
            <person name="Lapidus A."/>
            <person name="Davenport K."/>
            <person name="Del Rio T.G."/>
            <person name="Tice H."/>
            <person name="Nolan M."/>
            <person name="Copeland A."/>
            <person name="Cheng J.F."/>
            <person name="Lucas S."/>
            <person name="Tapia R."/>
            <person name="Goodwin L."/>
            <person name="Pitluck S."/>
            <person name="Ivanova N."/>
            <person name="Pagani I."/>
            <person name="Mavromatis K."/>
            <person name="Ovchinnikova G."/>
            <person name="Pati A."/>
            <person name="Chen A."/>
            <person name="Palaniappan K."/>
            <person name="Hauser L."/>
            <person name="Chang Y.J."/>
            <person name="Jeffries C.D."/>
            <person name="Detter J.C."/>
            <person name="Han C."/>
            <person name="Rohde M."/>
            <person name="Brambilla E."/>
            <person name="Goker M."/>
            <person name="Woyke T."/>
            <person name="Bristow J."/>
            <person name="Eisen J.A."/>
            <person name="Markowitz V."/>
            <person name="Hugenholtz P."/>
            <person name="Kyrpides N.C."/>
            <person name="Klenk H.P."/>
            <person name="Land M."/>
        </authorList>
    </citation>
    <scope>NUCLEOTIDE SEQUENCE [LARGE SCALE GENOMIC DNA]</scope>
    <source>
        <strain evidence="5">ATCC 33931 / DSM 2075 / LMG 7858 / VKM B-1802 / 2st14</strain>
    </source>
</reference>
<keyword evidence="2" id="KW-0547">Nucleotide-binding</keyword>
<dbReference type="InterPro" id="IPR030855">
    <property type="entry name" value="Bifunct_BirA"/>
</dbReference>
<dbReference type="Gene3D" id="1.10.10.10">
    <property type="entry name" value="Winged helix-like DNA-binding domain superfamily/Winged helix DNA-binding domain"/>
    <property type="match status" value="1"/>
</dbReference>
<sequence length="333" mass="35488">MSTPTSRVLKLLLEAQGPRSGQEMGRLLGCSRAAVGKAVANLRQRGFAIEARPRAGYLLVAEPEAVLAERVEARLPEGCLGRPLLHYQTIDSTNLEARRLAEAGAAHGACLCAEHQSAGRGRLGRAWQAPVGASLLFSLLLRPVDLPVDLVFLLNNVVSLAVCRAVEGLCGLRAMVKWPNDVFLDGRKLVGVLTEFTCRADRIDHVVVGAGLNVNWSPEDLAMLPAPAASLLAASGRRWDRAVLLAAILRQADALYASLLAGQLEALRDEYQRQSLLLGRQVTIDDGGALVGGQVAGFEPDGALRLSTGPGRVRIVRHGDVSLKSIAGLEGRE</sequence>
<evidence type="ECO:0000313" key="5">
    <source>
        <dbReference type="Proteomes" id="UP000009047"/>
    </source>
</evidence>
<dbReference type="STRING" id="644282.Deba_0208"/>
<keyword evidence="2" id="KW-0067">ATP-binding</keyword>
<feature type="binding site" evidence="2">
    <location>
        <position position="188"/>
    </location>
    <ligand>
        <name>biotin</name>
        <dbReference type="ChEBI" id="CHEBI:57586"/>
    </ligand>
</feature>
<dbReference type="InterPro" id="IPR036388">
    <property type="entry name" value="WH-like_DNA-bd_sf"/>
</dbReference>
<dbReference type="eggNOG" id="COG1654">
    <property type="taxonomic scope" value="Bacteria"/>
</dbReference>
<dbReference type="EMBL" id="CP002085">
    <property type="protein sequence ID" value="ADK83585.1"/>
    <property type="molecule type" value="Genomic_DNA"/>
</dbReference>
<feature type="binding site" evidence="2">
    <location>
        <position position="116"/>
    </location>
    <ligand>
        <name>biotin</name>
        <dbReference type="ChEBI" id="CHEBI:57586"/>
    </ligand>
</feature>
<dbReference type="OrthoDB" id="9807064at2"/>
<dbReference type="GO" id="GO:0005737">
    <property type="term" value="C:cytoplasm"/>
    <property type="evidence" value="ECO:0007669"/>
    <property type="project" value="TreeGrafter"/>
</dbReference>
<dbReference type="Pfam" id="PF08279">
    <property type="entry name" value="HTH_11"/>
    <property type="match status" value="1"/>
</dbReference>
<dbReference type="GO" id="GO:0005524">
    <property type="term" value="F:ATP binding"/>
    <property type="evidence" value="ECO:0007669"/>
    <property type="project" value="UniProtKB-UniRule"/>
</dbReference>
<dbReference type="eggNOG" id="COG0340">
    <property type="taxonomic scope" value="Bacteria"/>
</dbReference>
<keyword evidence="2" id="KW-0804">Transcription</keyword>
<dbReference type="CDD" id="cd16442">
    <property type="entry name" value="BPL"/>
    <property type="match status" value="1"/>
</dbReference>
<dbReference type="GO" id="GO:0004077">
    <property type="term" value="F:biotin--[biotin carboxyl-carrier protein] ligase activity"/>
    <property type="evidence" value="ECO:0007669"/>
    <property type="project" value="UniProtKB-UniRule"/>
</dbReference>
<dbReference type="EC" id="6.3.4.15" evidence="2"/>
<feature type="domain" description="BPL/LPL catalytic" evidence="3">
    <location>
        <begin position="67"/>
        <end position="260"/>
    </location>
</feature>
<dbReference type="RefSeq" id="WP_013257041.1">
    <property type="nucleotide sequence ID" value="NC_014365.1"/>
</dbReference>
<gene>
    <name evidence="2" type="primary">birA</name>
    <name evidence="4" type="ordered locus">Deba_0208</name>
</gene>
<comment type="function">
    <text evidence="2">Acts both as a biotin--[acetyl-CoA-carboxylase] ligase and a repressor.</text>
</comment>
<organism evidence="4 5">
    <name type="scientific">Desulfarculus baarsii (strain ATCC 33931 / DSM 2075 / LMG 7858 / VKM B-1802 / 2st14)</name>
    <dbReference type="NCBI Taxonomy" id="644282"/>
    <lineage>
        <taxon>Bacteria</taxon>
        <taxon>Pseudomonadati</taxon>
        <taxon>Thermodesulfobacteriota</taxon>
        <taxon>Desulfarculia</taxon>
        <taxon>Desulfarculales</taxon>
        <taxon>Desulfarculaceae</taxon>
        <taxon>Desulfarculus</taxon>
    </lineage>
</organism>
<evidence type="ECO:0000256" key="2">
    <source>
        <dbReference type="HAMAP-Rule" id="MF_00978"/>
    </source>
</evidence>
<dbReference type="KEGG" id="dbr:Deba_0208"/>
<comment type="catalytic activity">
    <reaction evidence="2">
        <text>biotin + L-lysyl-[protein] + ATP = N(6)-biotinyl-L-lysyl-[protein] + AMP + diphosphate + H(+)</text>
        <dbReference type="Rhea" id="RHEA:11756"/>
        <dbReference type="Rhea" id="RHEA-COMP:9752"/>
        <dbReference type="Rhea" id="RHEA-COMP:10505"/>
        <dbReference type="ChEBI" id="CHEBI:15378"/>
        <dbReference type="ChEBI" id="CHEBI:29969"/>
        <dbReference type="ChEBI" id="CHEBI:30616"/>
        <dbReference type="ChEBI" id="CHEBI:33019"/>
        <dbReference type="ChEBI" id="CHEBI:57586"/>
        <dbReference type="ChEBI" id="CHEBI:83144"/>
        <dbReference type="ChEBI" id="CHEBI:456215"/>
        <dbReference type="EC" id="6.3.4.15"/>
    </reaction>
</comment>
<dbReference type="PANTHER" id="PTHR12835:SF5">
    <property type="entry name" value="BIOTIN--PROTEIN LIGASE"/>
    <property type="match status" value="1"/>
</dbReference>
<dbReference type="HOGENOM" id="CLU_051096_0_0_7"/>
<dbReference type="InterPro" id="IPR004408">
    <property type="entry name" value="Biotin_CoA_COase_ligase"/>
</dbReference>
<dbReference type="PROSITE" id="PS51733">
    <property type="entry name" value="BPL_LPL_CATALYTIC"/>
    <property type="match status" value="1"/>
</dbReference>
<accession>E1QG73</accession>
<keyword evidence="2" id="KW-0238">DNA-binding</keyword>
<keyword evidence="2" id="KW-0678">Repressor</keyword>
<keyword evidence="5" id="KW-1185">Reference proteome</keyword>
<keyword evidence="2" id="KW-0092">Biotin</keyword>
<dbReference type="InterPro" id="IPR045864">
    <property type="entry name" value="aa-tRNA-synth_II/BPL/LPL"/>
</dbReference>
<feature type="binding site" evidence="2">
    <location>
        <begin position="92"/>
        <end position="94"/>
    </location>
    <ligand>
        <name>biotin</name>
        <dbReference type="ChEBI" id="CHEBI:57586"/>
    </ligand>
</feature>
<comment type="similarity">
    <text evidence="2">Belongs to the biotin--protein ligase family.</text>
</comment>
<feature type="binding site" evidence="2">
    <location>
        <begin position="120"/>
        <end position="122"/>
    </location>
    <ligand>
        <name>biotin</name>
        <dbReference type="ChEBI" id="CHEBI:57586"/>
    </ligand>
</feature>
<dbReference type="Proteomes" id="UP000009047">
    <property type="component" value="Chromosome"/>
</dbReference>
<dbReference type="GO" id="GO:0006355">
    <property type="term" value="P:regulation of DNA-templated transcription"/>
    <property type="evidence" value="ECO:0007669"/>
    <property type="project" value="UniProtKB-UniRule"/>
</dbReference>
<dbReference type="AlphaFoldDB" id="E1QG73"/>
<dbReference type="Pfam" id="PF03099">
    <property type="entry name" value="BPL_LplA_LipB"/>
    <property type="match status" value="1"/>
</dbReference>
<dbReference type="InterPro" id="IPR036390">
    <property type="entry name" value="WH_DNA-bd_sf"/>
</dbReference>
<feature type="DNA-binding region" description="H-T-H motif" evidence="2">
    <location>
        <begin position="21"/>
        <end position="40"/>
    </location>
</feature>
<dbReference type="InterPro" id="IPR013196">
    <property type="entry name" value="HTH_11"/>
</dbReference>
<proteinExistence type="inferred from homology"/>
<keyword evidence="2" id="KW-0805">Transcription regulation</keyword>
<evidence type="ECO:0000256" key="1">
    <source>
        <dbReference type="ARBA" id="ARBA00022598"/>
    </source>
</evidence>
<evidence type="ECO:0000259" key="3">
    <source>
        <dbReference type="PROSITE" id="PS51733"/>
    </source>
</evidence>
<dbReference type="PANTHER" id="PTHR12835">
    <property type="entry name" value="BIOTIN PROTEIN LIGASE"/>
    <property type="match status" value="1"/>
</dbReference>